<sequence length="82" mass="9373">MAKLVTKLCFSSYVFVCLLWFWPPNTRYLGVSCFVKRQNFKHQHPFQRGQRVPIQTNQGPRCIQNSCVTLLGVCSGEPDGPI</sequence>
<organism evidence="1 2">
    <name type="scientific">Rattus norvegicus</name>
    <name type="common">Rat</name>
    <dbReference type="NCBI Taxonomy" id="10116"/>
    <lineage>
        <taxon>Eukaryota</taxon>
        <taxon>Metazoa</taxon>
        <taxon>Chordata</taxon>
        <taxon>Craniata</taxon>
        <taxon>Vertebrata</taxon>
        <taxon>Euteleostomi</taxon>
        <taxon>Mammalia</taxon>
        <taxon>Eutheria</taxon>
        <taxon>Euarchontoglires</taxon>
        <taxon>Glires</taxon>
        <taxon>Rodentia</taxon>
        <taxon>Myomorpha</taxon>
        <taxon>Muroidea</taxon>
        <taxon>Muridae</taxon>
        <taxon>Murinae</taxon>
        <taxon>Rattus</taxon>
    </lineage>
</organism>
<accession>A6KBR7</accession>
<dbReference type="Proteomes" id="UP000234681">
    <property type="component" value="Chromosome 6"/>
</dbReference>
<name>A6KBR7_RAT</name>
<dbReference type="AlphaFoldDB" id="A6KBR7"/>
<protein>
    <submittedName>
        <fullName evidence="1">RCG63317, isoform CRA_b</fullName>
    </submittedName>
</protein>
<gene>
    <name evidence="1" type="ORF">rCG_63317</name>
</gene>
<proteinExistence type="predicted"/>
<evidence type="ECO:0000313" key="1">
    <source>
        <dbReference type="EMBL" id="EDL97464.1"/>
    </source>
</evidence>
<evidence type="ECO:0000313" key="2">
    <source>
        <dbReference type="Proteomes" id="UP000234681"/>
    </source>
</evidence>
<dbReference type="EMBL" id="CH474034">
    <property type="protein sequence ID" value="EDL97464.1"/>
    <property type="molecule type" value="Genomic_DNA"/>
</dbReference>
<reference evidence="1 2" key="1">
    <citation type="submission" date="2005-09" db="EMBL/GenBank/DDBJ databases">
        <authorList>
            <person name="Mural R.J."/>
            <person name="Li P.W."/>
            <person name="Adams M.D."/>
            <person name="Amanatides P.G."/>
            <person name="Baden-Tillson H."/>
            <person name="Barnstead M."/>
            <person name="Chin S.H."/>
            <person name="Dew I."/>
            <person name="Evans C.A."/>
            <person name="Ferriera S."/>
            <person name="Flanigan M."/>
            <person name="Fosler C."/>
            <person name="Glodek A."/>
            <person name="Gu Z."/>
            <person name="Holt R.A."/>
            <person name="Jennings D."/>
            <person name="Kraft C.L."/>
            <person name="Lu F."/>
            <person name="Nguyen T."/>
            <person name="Nusskern D.R."/>
            <person name="Pfannkoch C.M."/>
            <person name="Sitter C."/>
            <person name="Sutton G.G."/>
            <person name="Venter J.C."/>
            <person name="Wang Z."/>
            <person name="Woodage T."/>
            <person name="Zheng X.H."/>
            <person name="Zhong F."/>
        </authorList>
    </citation>
    <scope>NUCLEOTIDE SEQUENCE [LARGE SCALE GENOMIC DNA]</scope>
    <source>
        <strain>BN</strain>
        <strain evidence="2">Sprague-Dawley</strain>
    </source>
</reference>